<feature type="compositionally biased region" description="Basic and acidic residues" evidence="1">
    <location>
        <begin position="89"/>
        <end position="99"/>
    </location>
</feature>
<proteinExistence type="predicted"/>
<protein>
    <submittedName>
        <fullName evidence="3">Uncharacterized protein LOC113835543 isoform X1</fullName>
    </submittedName>
</protein>
<feature type="region of interest" description="Disordered" evidence="1">
    <location>
        <begin position="1"/>
        <end position="25"/>
    </location>
</feature>
<organism evidence="2 3">
    <name type="scientific">Cricetulus griseus</name>
    <name type="common">Chinese hamster</name>
    <name type="synonym">Cricetulus barabensis griseus</name>
    <dbReference type="NCBI Taxonomy" id="10029"/>
    <lineage>
        <taxon>Eukaryota</taxon>
        <taxon>Metazoa</taxon>
        <taxon>Chordata</taxon>
        <taxon>Craniata</taxon>
        <taxon>Vertebrata</taxon>
        <taxon>Euteleostomi</taxon>
        <taxon>Mammalia</taxon>
        <taxon>Eutheria</taxon>
        <taxon>Euarchontoglires</taxon>
        <taxon>Glires</taxon>
        <taxon>Rodentia</taxon>
        <taxon>Myomorpha</taxon>
        <taxon>Muroidea</taxon>
        <taxon>Cricetidae</taxon>
        <taxon>Cricetinae</taxon>
        <taxon>Cricetulus</taxon>
    </lineage>
</organism>
<evidence type="ECO:0000313" key="2">
    <source>
        <dbReference type="Proteomes" id="UP001108280"/>
    </source>
</evidence>
<accession>A0A9J7H003</accession>
<evidence type="ECO:0000313" key="3">
    <source>
        <dbReference type="RefSeq" id="XP_035299642.1"/>
    </source>
</evidence>
<feature type="compositionally biased region" description="Low complexity" evidence="1">
    <location>
        <begin position="11"/>
        <end position="20"/>
    </location>
</feature>
<reference evidence="2" key="1">
    <citation type="journal article" date="2018" name="Biotechnol. Bioeng.">
        <title>A reference genome of the Chinese hamster based on a hybrid assembly strategy.</title>
        <authorList>
            <person name="Rupp O."/>
            <person name="MacDonald M.L."/>
            <person name="Li S."/>
            <person name="Dhiman H."/>
            <person name="Polson S."/>
            <person name="Griep S."/>
            <person name="Heffner K."/>
            <person name="Hernandez I."/>
            <person name="Brinkrolf K."/>
            <person name="Jadhav V."/>
            <person name="Samoudi M."/>
            <person name="Hao H."/>
            <person name="Kingham B."/>
            <person name="Goesmann A."/>
            <person name="Betenbaugh M.J."/>
            <person name="Lewis N.E."/>
            <person name="Borth N."/>
            <person name="Lee K.H."/>
        </authorList>
    </citation>
    <scope>NUCLEOTIDE SEQUENCE [LARGE SCALE GENOMIC DNA]</scope>
    <source>
        <strain evidence="2">17A/GY</strain>
    </source>
</reference>
<dbReference type="Proteomes" id="UP001108280">
    <property type="component" value="Chromosome 4"/>
</dbReference>
<feature type="region of interest" description="Disordered" evidence="1">
    <location>
        <begin position="40"/>
        <end position="216"/>
    </location>
</feature>
<dbReference type="RefSeq" id="XP_035299642.1">
    <property type="nucleotide sequence ID" value="XM_035443751.1"/>
</dbReference>
<reference evidence="2" key="2">
    <citation type="journal article" date="2020" name="Biotechnol. Bioeng.">
        <title>Chromosome-scale scaffolds for the Chinese hamster reference genome assembly to facilitate the study of the CHO epigenome.</title>
        <authorList>
            <person name="Hilliard W."/>
            <person name="MacDonald M."/>
            <person name="Lee K.H."/>
        </authorList>
    </citation>
    <scope>NUCLEOTIDE SEQUENCE [LARGE SCALE GENOMIC DNA]</scope>
    <source>
        <strain evidence="2">17A/GY</strain>
    </source>
</reference>
<feature type="compositionally biased region" description="Basic and acidic residues" evidence="1">
    <location>
        <begin position="127"/>
        <end position="136"/>
    </location>
</feature>
<name>A0A9J7H003_CRIGR</name>
<feature type="compositionally biased region" description="Low complexity" evidence="1">
    <location>
        <begin position="55"/>
        <end position="82"/>
    </location>
</feature>
<gene>
    <name evidence="3" type="primary">LOC113835543</name>
</gene>
<feature type="compositionally biased region" description="Low complexity" evidence="1">
    <location>
        <begin position="142"/>
        <end position="154"/>
    </location>
</feature>
<dbReference type="GeneID" id="113835543"/>
<sequence>MARTDRGLQVRAGRGPLARRALFRPDPQAGAAGLLLRLCAPGSPPLGHPGPRRVGSAAAVGEGRAAGAPGNMAARPSSAASRPPVPEMRLGREVAEEKRRRALNSSHLPTPQQPGPHALSPGASGHIDQKLNRTRDSQNLLRQPIFSSPQSSFPSRRESWELRARTRVRSQRSLRPERVRPAGPPLGAHSYAHPRTHTRTRGSTRTEDPAPAEFNQ</sequence>
<dbReference type="AlphaFoldDB" id="A0A9J7H003"/>
<evidence type="ECO:0000256" key="1">
    <source>
        <dbReference type="SAM" id="MobiDB-lite"/>
    </source>
</evidence>
<reference evidence="3" key="3">
    <citation type="submission" date="2025-08" db="UniProtKB">
        <authorList>
            <consortium name="RefSeq"/>
        </authorList>
    </citation>
    <scope>IDENTIFICATION</scope>
    <source>
        <strain evidence="3">17A/GY</strain>
        <tissue evidence="3">Liver</tissue>
    </source>
</reference>
<keyword evidence="2" id="KW-1185">Reference proteome</keyword>
<feature type="compositionally biased region" description="Basic and acidic residues" evidence="1">
    <location>
        <begin position="155"/>
        <end position="164"/>
    </location>
</feature>
<feature type="compositionally biased region" description="Basic residues" evidence="1">
    <location>
        <begin position="192"/>
        <end position="202"/>
    </location>
</feature>